<reference evidence="2" key="1">
    <citation type="submission" date="2016-11" db="EMBL/GenBank/DDBJ databases">
        <authorList>
            <person name="Varghese N."/>
            <person name="Submissions S."/>
        </authorList>
    </citation>
    <scope>NUCLEOTIDE SEQUENCE [LARGE SCALE GENOMIC DNA]</scope>
    <source>
        <strain evidence="2">Sac-22</strain>
    </source>
</reference>
<evidence type="ECO:0000313" key="1">
    <source>
        <dbReference type="EMBL" id="SHM69312.1"/>
    </source>
</evidence>
<proteinExistence type="predicted"/>
<keyword evidence="2" id="KW-1185">Reference proteome</keyword>
<organism evidence="1 2">
    <name type="scientific">Duganella sacchari</name>
    <dbReference type="NCBI Taxonomy" id="551987"/>
    <lineage>
        <taxon>Bacteria</taxon>
        <taxon>Pseudomonadati</taxon>
        <taxon>Pseudomonadota</taxon>
        <taxon>Betaproteobacteria</taxon>
        <taxon>Burkholderiales</taxon>
        <taxon>Oxalobacteraceae</taxon>
        <taxon>Telluria group</taxon>
        <taxon>Duganella</taxon>
    </lineage>
</organism>
<dbReference type="STRING" id="551987.SAMN05192549_102248"/>
<accession>A0A1M7KUQ1</accession>
<dbReference type="Proteomes" id="UP000184339">
    <property type="component" value="Unassembled WGS sequence"/>
</dbReference>
<gene>
    <name evidence="1" type="ORF">SAMN05192549_102248</name>
</gene>
<evidence type="ECO:0000313" key="2">
    <source>
        <dbReference type="Proteomes" id="UP000184339"/>
    </source>
</evidence>
<name>A0A1M7KUQ1_9BURK</name>
<dbReference type="AlphaFoldDB" id="A0A1M7KUQ1"/>
<dbReference type="Gene3D" id="2.60.120.620">
    <property type="entry name" value="q2cbj1_9rhob like domain"/>
    <property type="match status" value="1"/>
</dbReference>
<sequence>MIERQHVVNEFFPEADAMREAYDLKVKDPYKQTVSWQYFCAPQMYTYLRTVPQQMFPEPLFGRFMQHMKQWCIDHLGLVPMGVPNLHLMINGCTLGLHSDFHNGTWGFVYSLTRWQSRKFSGGETLIMRDGVPSYKKHHVQGESLYELVPAQFNQLLLFDDRIVHGTQTIEGSMDPIEGRIALVGHLRPTSPIVKGALDPAGARKVILDFHRQLAEQITAYKEVQGTLTFRLAIAASGEVESVTILTNNLVTPATGYAPSAEVEQVRNLIQRAAAALRFPAANGKSTVTAPVLVPLPDLKAIEIVVPHANRPARLQEVLKAQLKDIEAQGFQIEHAGDEFAVREPLAGSIRIESNRIAATFDPPMWVPSQRDHFQVNLKESLGMLARIGG</sequence>
<protein>
    <submittedName>
        <fullName evidence="1">Uncharacterized protein</fullName>
    </submittedName>
</protein>
<dbReference type="EMBL" id="FRCX01000002">
    <property type="protein sequence ID" value="SHM69312.1"/>
    <property type="molecule type" value="Genomic_DNA"/>
</dbReference>